<reference evidence="1" key="2">
    <citation type="journal article" date="2015" name="Fish Shellfish Immunol.">
        <title>Early steps in the European eel (Anguilla anguilla)-Vibrio vulnificus interaction in the gills: Role of the RtxA13 toxin.</title>
        <authorList>
            <person name="Callol A."/>
            <person name="Pajuelo D."/>
            <person name="Ebbesson L."/>
            <person name="Teles M."/>
            <person name="MacKenzie S."/>
            <person name="Amaro C."/>
        </authorList>
    </citation>
    <scope>NUCLEOTIDE SEQUENCE</scope>
</reference>
<name>A0A0E9RM19_ANGAN</name>
<sequence>MNVDCLWQSFVAKGNTADDQSEHTILKQSI</sequence>
<proteinExistence type="predicted"/>
<protein>
    <submittedName>
        <fullName evidence="1">Uncharacterized protein</fullName>
    </submittedName>
</protein>
<evidence type="ECO:0000313" key="1">
    <source>
        <dbReference type="EMBL" id="JAH29383.1"/>
    </source>
</evidence>
<dbReference type="AlphaFoldDB" id="A0A0E9RM19"/>
<accession>A0A0E9RM19</accession>
<dbReference type="EMBL" id="GBXM01079194">
    <property type="protein sequence ID" value="JAH29383.1"/>
    <property type="molecule type" value="Transcribed_RNA"/>
</dbReference>
<reference evidence="1" key="1">
    <citation type="submission" date="2014-11" db="EMBL/GenBank/DDBJ databases">
        <authorList>
            <person name="Amaro Gonzalez C."/>
        </authorList>
    </citation>
    <scope>NUCLEOTIDE SEQUENCE</scope>
</reference>
<organism evidence="1">
    <name type="scientific">Anguilla anguilla</name>
    <name type="common">European freshwater eel</name>
    <name type="synonym">Muraena anguilla</name>
    <dbReference type="NCBI Taxonomy" id="7936"/>
    <lineage>
        <taxon>Eukaryota</taxon>
        <taxon>Metazoa</taxon>
        <taxon>Chordata</taxon>
        <taxon>Craniata</taxon>
        <taxon>Vertebrata</taxon>
        <taxon>Euteleostomi</taxon>
        <taxon>Actinopterygii</taxon>
        <taxon>Neopterygii</taxon>
        <taxon>Teleostei</taxon>
        <taxon>Anguilliformes</taxon>
        <taxon>Anguillidae</taxon>
        <taxon>Anguilla</taxon>
    </lineage>
</organism>